<proteinExistence type="predicted"/>
<keyword evidence="1 3" id="KW-0378">Hydrolase</keyword>
<dbReference type="PANTHER" id="PTHR23088:SF27">
    <property type="entry name" value="DEAMINATED GLUTATHIONE AMIDASE"/>
    <property type="match status" value="1"/>
</dbReference>
<dbReference type="RefSeq" id="WP_251259963.1">
    <property type="nucleotide sequence ID" value="NZ_JAMQGP010000001.1"/>
</dbReference>
<dbReference type="CDD" id="cd07572">
    <property type="entry name" value="nit"/>
    <property type="match status" value="1"/>
</dbReference>
<gene>
    <name evidence="3" type="ORF">NAF29_02805</name>
</gene>
<dbReference type="Gene3D" id="3.60.110.10">
    <property type="entry name" value="Carbon-nitrogen hydrolase"/>
    <property type="match status" value="1"/>
</dbReference>
<sequence length="266" mass="29542">MTDQLDVVAIQSCSGFSIEHNLAWYESQFEQLPRIRPLVVVMPECFAVFGAPTGQPYREQSGKGHVQDWLAKMAKLHELWLIGGSLPIAEDDKKHYQACLVYGPSGMQAARYDKRHLFDVNISDSTGSYRESDTTYPGQSSVTVTIEGFKVGLSICYDLRFPEHFRGLNADVLVVPAAFTAITGEAHWQPLLQARAIENQCYVVAANQSGTHENGRETWGHSMILDPWGQVSGQLDTQLGMIHQTLSKARLAQVRASIPALSHKRS</sequence>
<accession>A0AA41W4B0</accession>
<dbReference type="InterPro" id="IPR003010">
    <property type="entry name" value="C-N_Hydrolase"/>
</dbReference>
<dbReference type="PANTHER" id="PTHR23088">
    <property type="entry name" value="NITRILASE-RELATED"/>
    <property type="match status" value="1"/>
</dbReference>
<protein>
    <submittedName>
        <fullName evidence="3">Carbon-nitrogen hydrolase family protein</fullName>
    </submittedName>
</protein>
<evidence type="ECO:0000259" key="2">
    <source>
        <dbReference type="PROSITE" id="PS50263"/>
    </source>
</evidence>
<dbReference type="InterPro" id="IPR036526">
    <property type="entry name" value="C-N_Hydrolase_sf"/>
</dbReference>
<dbReference type="AlphaFoldDB" id="A0AA41W4B0"/>
<name>A0AA41W4B0_9GAMM</name>
<evidence type="ECO:0000256" key="1">
    <source>
        <dbReference type="ARBA" id="ARBA00022801"/>
    </source>
</evidence>
<feature type="domain" description="CN hydrolase" evidence="2">
    <location>
        <begin position="1"/>
        <end position="248"/>
    </location>
</feature>
<dbReference type="PROSITE" id="PS50263">
    <property type="entry name" value="CN_HYDROLASE"/>
    <property type="match status" value="1"/>
</dbReference>
<dbReference type="InterPro" id="IPR045254">
    <property type="entry name" value="Nit1/2_C-N_Hydrolase"/>
</dbReference>
<organism evidence="3 4">
    <name type="scientific">Echinimonas agarilytica</name>
    <dbReference type="NCBI Taxonomy" id="1215918"/>
    <lineage>
        <taxon>Bacteria</taxon>
        <taxon>Pseudomonadati</taxon>
        <taxon>Pseudomonadota</taxon>
        <taxon>Gammaproteobacteria</taxon>
        <taxon>Alteromonadales</taxon>
        <taxon>Echinimonadaceae</taxon>
        <taxon>Echinimonas</taxon>
    </lineage>
</organism>
<evidence type="ECO:0000313" key="4">
    <source>
        <dbReference type="Proteomes" id="UP001165393"/>
    </source>
</evidence>
<dbReference type="Pfam" id="PF00795">
    <property type="entry name" value="CN_hydrolase"/>
    <property type="match status" value="1"/>
</dbReference>
<dbReference type="SUPFAM" id="SSF56317">
    <property type="entry name" value="Carbon-nitrogen hydrolase"/>
    <property type="match status" value="1"/>
</dbReference>
<dbReference type="GO" id="GO:0016811">
    <property type="term" value="F:hydrolase activity, acting on carbon-nitrogen (but not peptide) bonds, in linear amides"/>
    <property type="evidence" value="ECO:0007669"/>
    <property type="project" value="InterPro"/>
</dbReference>
<evidence type="ECO:0000313" key="3">
    <source>
        <dbReference type="EMBL" id="MCM2678600.1"/>
    </source>
</evidence>
<comment type="caution">
    <text evidence="3">The sequence shown here is derived from an EMBL/GenBank/DDBJ whole genome shotgun (WGS) entry which is preliminary data.</text>
</comment>
<reference evidence="3 4" key="1">
    <citation type="journal article" date="2013" name="Antonie Van Leeuwenhoek">
        <title>Echinimonas agarilytica gen. nov., sp. nov., a new gammaproteobacterium isolated from the sea urchin Strongylocentrotus intermedius.</title>
        <authorList>
            <person name="Nedashkovskaya O.I."/>
            <person name="Stenkova A.M."/>
            <person name="Zhukova N.V."/>
            <person name="Van Trappen S."/>
            <person name="Lee J.S."/>
            <person name="Kim S.B."/>
        </authorList>
    </citation>
    <scope>NUCLEOTIDE SEQUENCE [LARGE SCALE GENOMIC DNA]</scope>
    <source>
        <strain evidence="3 4">KMM 6351</strain>
    </source>
</reference>
<keyword evidence="4" id="KW-1185">Reference proteome</keyword>
<dbReference type="EMBL" id="JAMQGP010000001">
    <property type="protein sequence ID" value="MCM2678600.1"/>
    <property type="molecule type" value="Genomic_DNA"/>
</dbReference>
<dbReference type="Proteomes" id="UP001165393">
    <property type="component" value="Unassembled WGS sequence"/>
</dbReference>